<dbReference type="RefSeq" id="WP_301590184.1">
    <property type="nucleotide sequence ID" value="NZ_JAPFQI010000007.1"/>
</dbReference>
<name>A0ABT3NVK7_9PROT</name>
<sequence>MSHTDISGLVRDFLLWLDREPRSYAAAIEAWRTSCPRLTVWEDAMEQGLAACRRDEAGTLRVTVTEQGRRLLHQLR</sequence>
<evidence type="ECO:0000313" key="2">
    <source>
        <dbReference type="Proteomes" id="UP001526430"/>
    </source>
</evidence>
<evidence type="ECO:0000313" key="1">
    <source>
        <dbReference type="EMBL" id="MCW8086194.1"/>
    </source>
</evidence>
<keyword evidence="2" id="KW-1185">Reference proteome</keyword>
<reference evidence="1 2" key="1">
    <citation type="submission" date="2022-10" db="EMBL/GenBank/DDBJ databases">
        <title>Roseococcus glaciei nov., sp. nov., isolated from glacier.</title>
        <authorList>
            <person name="Liu Q."/>
            <person name="Xin Y.-H."/>
        </authorList>
    </citation>
    <scope>NUCLEOTIDE SEQUENCE [LARGE SCALE GENOMIC DNA]</scope>
    <source>
        <strain evidence="1 2">MDT2-1-1</strain>
    </source>
</reference>
<protein>
    <recommendedName>
        <fullName evidence="3">MarR family transcriptional regulator</fullName>
    </recommendedName>
</protein>
<dbReference type="Proteomes" id="UP001526430">
    <property type="component" value="Unassembled WGS sequence"/>
</dbReference>
<comment type="caution">
    <text evidence="1">The sequence shown here is derived from an EMBL/GenBank/DDBJ whole genome shotgun (WGS) entry which is preliminary data.</text>
</comment>
<dbReference type="EMBL" id="JAPFQI010000007">
    <property type="protein sequence ID" value="MCW8086194.1"/>
    <property type="molecule type" value="Genomic_DNA"/>
</dbReference>
<gene>
    <name evidence="1" type="ORF">OF850_11190</name>
</gene>
<organism evidence="1 2">
    <name type="scientific">Sabulicella glaciei</name>
    <dbReference type="NCBI Taxonomy" id="2984948"/>
    <lineage>
        <taxon>Bacteria</taxon>
        <taxon>Pseudomonadati</taxon>
        <taxon>Pseudomonadota</taxon>
        <taxon>Alphaproteobacteria</taxon>
        <taxon>Acetobacterales</taxon>
        <taxon>Acetobacteraceae</taxon>
        <taxon>Sabulicella</taxon>
    </lineage>
</organism>
<proteinExistence type="predicted"/>
<evidence type="ECO:0008006" key="3">
    <source>
        <dbReference type="Google" id="ProtNLM"/>
    </source>
</evidence>
<accession>A0ABT3NVK7</accession>